<sequence>MSKKKKKEYYKSEKWLRARYRQKNARQIAEECGVSEMTITRYLETFNITRRRSR</sequence>
<organism evidence="1 2">
    <name type="scientific">Streptomyces phage EGole</name>
    <dbReference type="NCBI Taxonomy" id="2517973"/>
    <lineage>
        <taxon>Viruses</taxon>
        <taxon>Duplodnaviria</taxon>
        <taxon>Heunggongvirae</taxon>
        <taxon>Uroviricota</taxon>
        <taxon>Caudoviricetes</taxon>
        <taxon>Stanwilliamsviridae</taxon>
        <taxon>Boydwoodruffvirinae</taxon>
        <taxon>Samistivirus</taxon>
        <taxon>Samistivirus egole</taxon>
    </lineage>
</organism>
<evidence type="ECO:0000313" key="2">
    <source>
        <dbReference type="Proteomes" id="UP000295379"/>
    </source>
</evidence>
<dbReference type="KEGG" id="vg:65119239"/>
<dbReference type="RefSeq" id="YP_010101513.1">
    <property type="nucleotide sequence ID" value="NC_055791.1"/>
</dbReference>
<dbReference type="GeneID" id="65119239"/>
<proteinExistence type="predicted"/>
<name>A0A482JE50_9CAUD</name>
<dbReference type="EMBL" id="MK494112">
    <property type="protein sequence ID" value="QBP30888.1"/>
    <property type="molecule type" value="Genomic_DNA"/>
</dbReference>
<keyword evidence="2" id="KW-1185">Reference proteome</keyword>
<dbReference type="Proteomes" id="UP000295379">
    <property type="component" value="Segment"/>
</dbReference>
<gene>
    <name evidence="1" type="primary">93</name>
    <name evidence="1" type="ORF">SEA_EGOLE_93</name>
</gene>
<evidence type="ECO:0000313" key="1">
    <source>
        <dbReference type="EMBL" id="QBP30888.1"/>
    </source>
</evidence>
<accession>A0A482JE50</accession>
<reference evidence="1 2" key="1">
    <citation type="submission" date="2019-02" db="EMBL/GenBank/DDBJ databases">
        <authorList>
            <person name="Montgomery L.N."/>
            <person name="Ray S.M."/>
            <person name="Barba J."/>
            <person name="Russ E.M."/>
            <person name="Bhuiyan S."/>
            <person name="Nayek S."/>
            <person name="Hughes L.E."/>
            <person name="Garlena R.A."/>
            <person name="Russell D.A."/>
            <person name="Pope W.H."/>
            <person name="Jacobs-Sera D."/>
            <person name="Hatfull G.F."/>
        </authorList>
    </citation>
    <scope>NUCLEOTIDE SEQUENCE [LARGE SCALE GENOMIC DNA]</scope>
</reference>
<evidence type="ECO:0008006" key="3">
    <source>
        <dbReference type="Google" id="ProtNLM"/>
    </source>
</evidence>
<protein>
    <recommendedName>
        <fullName evidence="3">Helix-turn-helix DNA binding domain protein</fullName>
    </recommendedName>
</protein>